<feature type="domain" description="Large polyvalent protein-associated" evidence="2">
    <location>
        <begin position="7"/>
        <end position="82"/>
    </location>
</feature>
<sequence length="269" mass="29762">MSADNHTTVLFEDKGNALKTAKSDQQTIQDMLEVAKAKGWNSIKISGSPEFKSQMYVAAESQGIKTTGYKPTPADLAMVEKLREERSLNGIQSTHKPELDPKQPENAPAHQSDAATLSAADKLKTQSEMPDERQINSSPIADTEAAPKVDSLGNKTIPSEVLRSTHEMTAAALSPEVETSKSTYDQKAKQLSEPNQARLKAYELNTMDALRNVQGDARNHALRNFYEHTAKVMNGTELNLPQPMQNRAPTHHQAHEPQQSNSQDFEMER</sequence>
<feature type="region of interest" description="Disordered" evidence="1">
    <location>
        <begin position="82"/>
        <end position="155"/>
    </location>
</feature>
<feature type="region of interest" description="Disordered" evidence="1">
    <location>
        <begin position="234"/>
        <end position="269"/>
    </location>
</feature>
<reference evidence="3" key="1">
    <citation type="submission" date="2016-06" db="EMBL/GenBank/DDBJ databases">
        <authorList>
            <consortium name="Pathogen Informatics"/>
        </authorList>
    </citation>
    <scope>NUCLEOTIDE SEQUENCE</scope>
    <source>
        <strain evidence="3">WHO F</strain>
    </source>
</reference>
<evidence type="ECO:0000259" key="2">
    <source>
        <dbReference type="Pfam" id="PF18821"/>
    </source>
</evidence>
<name>A0AB74ELS0_NEIGO</name>
<dbReference type="Proteomes" id="UP000239837">
    <property type="component" value="Chromosome"/>
</dbReference>
<dbReference type="InterPro" id="IPR040677">
    <property type="entry name" value="LPD7"/>
</dbReference>
<gene>
    <name evidence="3" type="ORF">WHOF_01705</name>
</gene>
<proteinExistence type="predicted"/>
<dbReference type="EMBL" id="LT591897">
    <property type="protein sequence ID" value="SBQ22143.1"/>
    <property type="molecule type" value="Genomic_DNA"/>
</dbReference>
<dbReference type="RefSeq" id="WP_232051364.1">
    <property type="nucleotide sequence ID" value="NZ_CP145052.1"/>
</dbReference>
<feature type="compositionally biased region" description="Basic and acidic residues" evidence="1">
    <location>
        <begin position="121"/>
        <end position="134"/>
    </location>
</feature>
<dbReference type="AlphaFoldDB" id="A0AB74ELS0"/>
<accession>A0AB74ELS0</accession>
<protein>
    <recommendedName>
        <fullName evidence="2">Large polyvalent protein-associated domain-containing protein</fullName>
    </recommendedName>
</protein>
<feature type="compositionally biased region" description="Polar residues" evidence="1">
    <location>
        <begin position="236"/>
        <end position="248"/>
    </location>
</feature>
<evidence type="ECO:0000313" key="3">
    <source>
        <dbReference type="EMBL" id="SBQ22143.1"/>
    </source>
</evidence>
<feature type="compositionally biased region" description="Polar residues" evidence="1">
    <location>
        <begin position="256"/>
        <end position="269"/>
    </location>
</feature>
<evidence type="ECO:0000256" key="1">
    <source>
        <dbReference type="SAM" id="MobiDB-lite"/>
    </source>
</evidence>
<dbReference type="Pfam" id="PF18821">
    <property type="entry name" value="LPD7"/>
    <property type="match status" value="1"/>
</dbReference>
<organism evidence="3">
    <name type="scientific">Neisseria gonorrhoeae</name>
    <dbReference type="NCBI Taxonomy" id="485"/>
    <lineage>
        <taxon>Bacteria</taxon>
        <taxon>Pseudomonadati</taxon>
        <taxon>Pseudomonadota</taxon>
        <taxon>Betaproteobacteria</taxon>
        <taxon>Neisseriales</taxon>
        <taxon>Neisseriaceae</taxon>
        <taxon>Neisseria</taxon>
    </lineage>
</organism>